<reference evidence="2 3" key="1">
    <citation type="submission" date="2023-08" db="EMBL/GenBank/DDBJ databases">
        <authorList>
            <person name="Roldan D.M."/>
            <person name="Menes R.J."/>
        </authorList>
    </citation>
    <scope>NUCLEOTIDE SEQUENCE [LARGE SCALE GENOMIC DNA]</scope>
    <source>
        <strain evidence="2 3">CCM 2812</strain>
    </source>
</reference>
<dbReference type="Proteomes" id="UP001235760">
    <property type="component" value="Unassembled WGS sequence"/>
</dbReference>
<keyword evidence="3" id="KW-1185">Reference proteome</keyword>
<dbReference type="Gene3D" id="3.30.750.24">
    <property type="entry name" value="STAS domain"/>
    <property type="match status" value="1"/>
</dbReference>
<evidence type="ECO:0000313" key="2">
    <source>
        <dbReference type="EMBL" id="MDP4301949.1"/>
    </source>
</evidence>
<dbReference type="SUPFAM" id="SSF52091">
    <property type="entry name" value="SpoIIaa-like"/>
    <property type="match status" value="1"/>
</dbReference>
<evidence type="ECO:0000313" key="3">
    <source>
        <dbReference type="Proteomes" id="UP001235760"/>
    </source>
</evidence>
<sequence>MLNLPERLTHVETPPALKHLHAQMDALPSGTPVVIDGQQLNRFDSSALGVLLSCKRHALAQGRTFTTQALPARLVRLAGLYGLANCL</sequence>
<feature type="domain" description="STAS" evidence="1">
    <location>
        <begin position="1"/>
        <end position="87"/>
    </location>
</feature>
<comment type="caution">
    <text evidence="2">The sequence shown here is derived from an EMBL/GenBank/DDBJ whole genome shotgun (WGS) entry which is preliminary data.</text>
</comment>
<name>A0ABT9G635_LEPDI</name>
<gene>
    <name evidence="2" type="ORF">Q8X39_15005</name>
</gene>
<dbReference type="Pfam" id="PF13466">
    <property type="entry name" value="STAS_2"/>
    <property type="match status" value="1"/>
</dbReference>
<organism evidence="2 3">
    <name type="scientific">Leptothrix discophora</name>
    <dbReference type="NCBI Taxonomy" id="89"/>
    <lineage>
        <taxon>Bacteria</taxon>
        <taxon>Pseudomonadati</taxon>
        <taxon>Pseudomonadota</taxon>
        <taxon>Betaproteobacteria</taxon>
        <taxon>Burkholderiales</taxon>
        <taxon>Sphaerotilaceae</taxon>
        <taxon>Leptothrix</taxon>
    </lineage>
</organism>
<evidence type="ECO:0000259" key="1">
    <source>
        <dbReference type="PROSITE" id="PS50801"/>
    </source>
</evidence>
<dbReference type="PROSITE" id="PS50801">
    <property type="entry name" value="STAS"/>
    <property type="match status" value="1"/>
</dbReference>
<protein>
    <submittedName>
        <fullName evidence="2">STAS domain-containing protein</fullName>
    </submittedName>
</protein>
<dbReference type="RefSeq" id="WP_305750489.1">
    <property type="nucleotide sequence ID" value="NZ_JAUZEE010000008.1"/>
</dbReference>
<accession>A0ABT9G635</accession>
<dbReference type="CDD" id="cd07043">
    <property type="entry name" value="STAS_anti-anti-sigma_factors"/>
    <property type="match status" value="1"/>
</dbReference>
<proteinExistence type="predicted"/>
<dbReference type="EMBL" id="JAUZEE010000008">
    <property type="protein sequence ID" value="MDP4301949.1"/>
    <property type="molecule type" value="Genomic_DNA"/>
</dbReference>
<dbReference type="InterPro" id="IPR002645">
    <property type="entry name" value="STAS_dom"/>
</dbReference>
<dbReference type="InterPro" id="IPR058548">
    <property type="entry name" value="MlaB-like_STAS"/>
</dbReference>
<dbReference type="InterPro" id="IPR036513">
    <property type="entry name" value="STAS_dom_sf"/>
</dbReference>